<dbReference type="Pfam" id="PF25884">
    <property type="entry name" value="At5g19230"/>
    <property type="match status" value="1"/>
</dbReference>
<evidence type="ECO:0000259" key="3">
    <source>
        <dbReference type="Pfam" id="PF25884"/>
    </source>
</evidence>
<feature type="signal peptide" evidence="2">
    <location>
        <begin position="1"/>
        <end position="22"/>
    </location>
</feature>
<feature type="domain" description="Uncharacterized GPI-anchored protein At5g19230-like" evidence="3">
    <location>
        <begin position="27"/>
        <end position="152"/>
    </location>
</feature>
<keyword evidence="1" id="KW-1133">Transmembrane helix</keyword>
<dbReference type="InterPro" id="IPR059083">
    <property type="entry name" value="At5g19230_dom"/>
</dbReference>
<dbReference type="AlphaFoldDB" id="A0AAQ3QAS1"/>
<protein>
    <submittedName>
        <fullName evidence="4">GPI-anchored protein</fullName>
    </submittedName>
</protein>
<evidence type="ECO:0000256" key="2">
    <source>
        <dbReference type="SAM" id="SignalP"/>
    </source>
</evidence>
<keyword evidence="2" id="KW-0732">Signal</keyword>
<organism evidence="4 5">
    <name type="scientific">Canna indica</name>
    <name type="common">Indian-shot</name>
    <dbReference type="NCBI Taxonomy" id="4628"/>
    <lineage>
        <taxon>Eukaryota</taxon>
        <taxon>Viridiplantae</taxon>
        <taxon>Streptophyta</taxon>
        <taxon>Embryophyta</taxon>
        <taxon>Tracheophyta</taxon>
        <taxon>Spermatophyta</taxon>
        <taxon>Magnoliopsida</taxon>
        <taxon>Liliopsida</taxon>
        <taxon>Zingiberales</taxon>
        <taxon>Cannaceae</taxon>
        <taxon>Canna</taxon>
    </lineage>
</organism>
<gene>
    <name evidence="4" type="ORF">Cni_G10547</name>
</gene>
<feature type="chain" id="PRO_5042884129" evidence="2">
    <location>
        <begin position="23"/>
        <end position="195"/>
    </location>
</feature>
<reference evidence="4 5" key="1">
    <citation type="submission" date="2023-10" db="EMBL/GenBank/DDBJ databases">
        <title>Chromosome-scale genome assembly provides insights into flower coloration mechanisms of Canna indica.</title>
        <authorList>
            <person name="Li C."/>
        </authorList>
    </citation>
    <scope>NUCLEOTIDE SEQUENCE [LARGE SCALE GENOMIC DNA]</scope>
    <source>
        <tissue evidence="4">Flower</tissue>
    </source>
</reference>
<accession>A0AAQ3QAS1</accession>
<keyword evidence="1" id="KW-0472">Membrane</keyword>
<proteinExistence type="predicted"/>
<evidence type="ECO:0000313" key="5">
    <source>
        <dbReference type="Proteomes" id="UP001327560"/>
    </source>
</evidence>
<dbReference type="InterPro" id="IPR045285">
    <property type="entry name" value="At5g19230-like"/>
</dbReference>
<feature type="transmembrane region" description="Helical" evidence="1">
    <location>
        <begin position="177"/>
        <end position="194"/>
    </location>
</feature>
<keyword evidence="1" id="KW-0812">Transmembrane</keyword>
<keyword evidence="5" id="KW-1185">Reference proteome</keyword>
<name>A0AAQ3QAS1_9LILI</name>
<dbReference type="InterPro" id="IPR035940">
    <property type="entry name" value="CAP_sf"/>
</dbReference>
<sequence length="195" mass="20893">MGLRIFLFSFFLLAVMLHSARSDDTSSELLDGLNKYRNSLNLSKLTENKNAACLAEQVALAFKDQDCSNSTGSDTVPGTEQQFPNFPDYLSTCHLNATVTRDGSVLPACVPGLVSDLVLSNYTKSQYNQNLNDSSVVGIGIADEGNWIVVVLTTNTDTGNYAPAVEDATTGSAASTVGFHYAMLLLVAFAMFLVS</sequence>
<dbReference type="SUPFAM" id="SSF55797">
    <property type="entry name" value="PR-1-like"/>
    <property type="match status" value="1"/>
</dbReference>
<dbReference type="PANTHER" id="PTHR33976:SF8">
    <property type="entry name" value="OS07G0645000 PROTEIN"/>
    <property type="match status" value="1"/>
</dbReference>
<evidence type="ECO:0000256" key="1">
    <source>
        <dbReference type="SAM" id="Phobius"/>
    </source>
</evidence>
<evidence type="ECO:0000313" key="4">
    <source>
        <dbReference type="EMBL" id="WOL01830.1"/>
    </source>
</evidence>
<dbReference type="Proteomes" id="UP001327560">
    <property type="component" value="Chromosome 3"/>
</dbReference>
<dbReference type="EMBL" id="CP136892">
    <property type="protein sequence ID" value="WOL01830.1"/>
    <property type="molecule type" value="Genomic_DNA"/>
</dbReference>
<dbReference type="PANTHER" id="PTHR33976">
    <property type="entry name" value="OS07G0645000 PROTEIN"/>
    <property type="match status" value="1"/>
</dbReference>